<reference evidence="10 11" key="1">
    <citation type="submission" date="2016-08" db="EMBL/GenBank/DDBJ databases">
        <title>Analysis of Carbohydrate Active Enzymes in Thermogemmatispora T81 Reveals Carbohydrate Degradation Ability.</title>
        <authorList>
            <person name="Tomazini A."/>
            <person name="Lal S."/>
            <person name="Stott M."/>
            <person name="Henrissat B."/>
            <person name="Polikarpov I."/>
            <person name="Sparling R."/>
            <person name="Levin D.B."/>
        </authorList>
    </citation>
    <scope>NUCLEOTIDE SEQUENCE [LARGE SCALE GENOMIC DNA]</scope>
    <source>
        <strain evidence="10 11">T81</strain>
    </source>
</reference>
<dbReference type="EMBL" id="MCIF01000002">
    <property type="protein sequence ID" value="RAQ96122.1"/>
    <property type="molecule type" value="Genomic_DNA"/>
</dbReference>
<dbReference type="InterPro" id="IPR000415">
    <property type="entry name" value="Nitroreductase-like"/>
</dbReference>
<dbReference type="GO" id="GO:0016491">
    <property type="term" value="F:oxidoreductase activity"/>
    <property type="evidence" value="ECO:0007669"/>
    <property type="project" value="UniProtKB-UniRule"/>
</dbReference>
<evidence type="ECO:0000256" key="4">
    <source>
        <dbReference type="ARBA" id="ARBA00022857"/>
    </source>
</evidence>
<name>A0A328VJ08_9CHLR</name>
<dbReference type="RefSeq" id="WP_112429433.1">
    <property type="nucleotide sequence ID" value="NZ_MCIF01000002.1"/>
</dbReference>
<dbReference type="PANTHER" id="PTHR43821:SF1">
    <property type="entry name" value="NAD(P)H NITROREDUCTASE YDJA-RELATED"/>
    <property type="match status" value="1"/>
</dbReference>
<accession>A0A328VJ08</accession>
<dbReference type="PANTHER" id="PTHR43821">
    <property type="entry name" value="NAD(P)H NITROREDUCTASE YDJA-RELATED"/>
    <property type="match status" value="1"/>
</dbReference>
<keyword evidence="3 7" id="KW-0288">FMN</keyword>
<keyword evidence="2 7" id="KW-0285">Flavoprotein</keyword>
<dbReference type="Pfam" id="PF00881">
    <property type="entry name" value="Nitroreductase"/>
    <property type="match status" value="1"/>
</dbReference>
<protein>
    <recommendedName>
        <fullName evidence="7">Putative NAD(P)H nitroreductase</fullName>
        <ecNumber evidence="7">1.-.-.-</ecNumber>
    </recommendedName>
</protein>
<evidence type="ECO:0000256" key="2">
    <source>
        <dbReference type="ARBA" id="ARBA00022630"/>
    </source>
</evidence>
<comment type="caution">
    <text evidence="10">The sequence shown here is derived from an EMBL/GenBank/DDBJ whole genome shotgun (WGS) entry which is preliminary data.</text>
</comment>
<dbReference type="Gene3D" id="3.40.109.10">
    <property type="entry name" value="NADH Oxidase"/>
    <property type="match status" value="1"/>
</dbReference>
<keyword evidence="5 7" id="KW-0560">Oxidoreductase</keyword>
<feature type="binding site" evidence="8">
    <location>
        <position position="39"/>
    </location>
    <ligand>
        <name>FMN</name>
        <dbReference type="ChEBI" id="CHEBI:58210"/>
        <note>ligand shared between dimeric partners</note>
    </ligand>
</feature>
<dbReference type="AlphaFoldDB" id="A0A328VJ08"/>
<dbReference type="CDD" id="cd02135">
    <property type="entry name" value="YdjA-like"/>
    <property type="match status" value="1"/>
</dbReference>
<keyword evidence="4 7" id="KW-0521">NADP</keyword>
<comment type="cofactor">
    <cofactor evidence="8">
        <name>FMN</name>
        <dbReference type="ChEBI" id="CHEBI:58210"/>
    </cofactor>
    <text evidence="8">Binds 1 FMN per subunit.</text>
</comment>
<evidence type="ECO:0000313" key="11">
    <source>
        <dbReference type="Proteomes" id="UP000248706"/>
    </source>
</evidence>
<evidence type="ECO:0000256" key="1">
    <source>
        <dbReference type="ARBA" id="ARBA00007118"/>
    </source>
</evidence>
<evidence type="ECO:0000256" key="6">
    <source>
        <dbReference type="ARBA" id="ARBA00023027"/>
    </source>
</evidence>
<comment type="similarity">
    <text evidence="1 7">Belongs to the nitroreductase family.</text>
</comment>
<evidence type="ECO:0000259" key="9">
    <source>
        <dbReference type="Pfam" id="PF00881"/>
    </source>
</evidence>
<dbReference type="Proteomes" id="UP000248706">
    <property type="component" value="Unassembled WGS sequence"/>
</dbReference>
<feature type="domain" description="Nitroreductase" evidence="9">
    <location>
        <begin position="7"/>
        <end position="168"/>
    </location>
</feature>
<dbReference type="EC" id="1.-.-.-" evidence="7"/>
<evidence type="ECO:0000256" key="3">
    <source>
        <dbReference type="ARBA" id="ARBA00022643"/>
    </source>
</evidence>
<keyword evidence="6 7" id="KW-0520">NAD</keyword>
<dbReference type="InterPro" id="IPR052530">
    <property type="entry name" value="NAD(P)H_nitroreductase"/>
</dbReference>
<evidence type="ECO:0000256" key="7">
    <source>
        <dbReference type="PIRNR" id="PIRNR000232"/>
    </source>
</evidence>
<feature type="binding site" description="in other chain" evidence="8">
    <location>
        <begin position="10"/>
        <end position="12"/>
    </location>
    <ligand>
        <name>FMN</name>
        <dbReference type="ChEBI" id="CHEBI:58210"/>
        <note>ligand shared between dimeric partners</note>
    </ligand>
</feature>
<dbReference type="OrthoDB" id="9804207at2"/>
<feature type="binding site" description="in other chain" evidence="8">
    <location>
        <begin position="137"/>
        <end position="139"/>
    </location>
    <ligand>
        <name>FMN</name>
        <dbReference type="ChEBI" id="CHEBI:58210"/>
        <note>ligand shared between dimeric partners</note>
    </ligand>
</feature>
<dbReference type="InterPro" id="IPR029479">
    <property type="entry name" value="Nitroreductase"/>
</dbReference>
<sequence>MLVFETIRRRRSISKMSERRPTRAQIERMLEAATHAPNHHRVEPWKFIIFSGAARQELGEAMAQALALRLGQGKDEKTRALIEKERQKPLRAPVVIVVAAEAPQRPEVRAIENIEAVAAAVQNMLLTAEEQGLATMWRTGEAAYDPQVKAWLGLAPEDEIVAFLYVGYPALSPPARIPTDYRNKTHWLGELE</sequence>
<evidence type="ECO:0000256" key="5">
    <source>
        <dbReference type="ARBA" id="ARBA00023002"/>
    </source>
</evidence>
<evidence type="ECO:0000256" key="8">
    <source>
        <dbReference type="PIRSR" id="PIRSR000232-1"/>
    </source>
</evidence>
<evidence type="ECO:0000313" key="10">
    <source>
        <dbReference type="EMBL" id="RAQ96122.1"/>
    </source>
</evidence>
<dbReference type="InterPro" id="IPR026021">
    <property type="entry name" value="YdjA-like"/>
</dbReference>
<dbReference type="SUPFAM" id="SSF55469">
    <property type="entry name" value="FMN-dependent nitroreductase-like"/>
    <property type="match status" value="1"/>
</dbReference>
<gene>
    <name evidence="10" type="ORF">A4R35_11305</name>
</gene>
<organism evidence="10 11">
    <name type="scientific">Thermogemmatispora tikiterensis</name>
    <dbReference type="NCBI Taxonomy" id="1825093"/>
    <lineage>
        <taxon>Bacteria</taxon>
        <taxon>Bacillati</taxon>
        <taxon>Chloroflexota</taxon>
        <taxon>Ktedonobacteria</taxon>
        <taxon>Thermogemmatisporales</taxon>
        <taxon>Thermogemmatisporaceae</taxon>
        <taxon>Thermogemmatispora</taxon>
    </lineage>
</organism>
<dbReference type="PIRSF" id="PIRSF000232">
    <property type="entry name" value="YdjA"/>
    <property type="match status" value="1"/>
</dbReference>
<proteinExistence type="inferred from homology"/>
<keyword evidence="11" id="KW-1185">Reference proteome</keyword>